<evidence type="ECO:0000256" key="1">
    <source>
        <dbReference type="SAM" id="Phobius"/>
    </source>
</evidence>
<gene>
    <name evidence="2" type="ORF">PWN146_05286</name>
</gene>
<feature type="transmembrane region" description="Helical" evidence="1">
    <location>
        <begin position="131"/>
        <end position="150"/>
    </location>
</feature>
<reference evidence="2" key="1">
    <citation type="submission" date="2016-05" db="EMBL/GenBank/DDBJ databases">
        <authorList>
            <person name="Lavstsen T."/>
            <person name="Jespersen J.S."/>
        </authorList>
    </citation>
    <scope>NUCLEOTIDE SEQUENCE</scope>
    <source>
        <strain evidence="2">PWN146_assembly</strain>
    </source>
</reference>
<accession>A0A1C3HN87</accession>
<feature type="transmembrane region" description="Helical" evidence="1">
    <location>
        <begin position="30"/>
        <end position="49"/>
    </location>
</feature>
<keyword evidence="1" id="KW-0812">Transmembrane</keyword>
<protein>
    <recommendedName>
        <fullName evidence="3">Conjugal transfer protein TraS</fullName>
    </recommendedName>
</protein>
<evidence type="ECO:0000313" key="2">
    <source>
        <dbReference type="EMBL" id="SAY46517.1"/>
    </source>
</evidence>
<keyword evidence="1" id="KW-0472">Membrane</keyword>
<keyword evidence="1" id="KW-1133">Transmembrane helix</keyword>
<evidence type="ECO:0008006" key="3">
    <source>
        <dbReference type="Google" id="ProtNLM"/>
    </source>
</evidence>
<proteinExistence type="predicted"/>
<dbReference type="EMBL" id="LT575491">
    <property type="protein sequence ID" value="SAY46517.1"/>
    <property type="molecule type" value="Genomic_DNA"/>
</dbReference>
<organism evidence="2">
    <name type="scientific">Serratia marcescens</name>
    <dbReference type="NCBI Taxonomy" id="615"/>
    <lineage>
        <taxon>Bacteria</taxon>
        <taxon>Pseudomonadati</taxon>
        <taxon>Pseudomonadota</taxon>
        <taxon>Gammaproteobacteria</taxon>
        <taxon>Enterobacterales</taxon>
        <taxon>Yersiniaceae</taxon>
        <taxon>Serratia</taxon>
    </lineage>
</organism>
<feature type="transmembrane region" description="Helical" evidence="1">
    <location>
        <begin position="61"/>
        <end position="86"/>
    </location>
</feature>
<sequence length="178" mass="19930">MDKATLEKEATQLKSIIVNGELTVPSFWDCVWPGLLMSAWMVICPFVAFEMTSEVYSDSLTAIAGGAFIGLIFTVFTFNIRSLYLAVPKKFTAESGFFSALQRKVRVYYISYMLFVALSAYFATYSNVVTLFYFGPLIVSFVFIMVIGLMDVNRYRVPALSAVFQMLKARKSGGVSEL</sequence>
<dbReference type="AlphaFoldDB" id="A0A1C3HN87"/>
<name>A0A1C3HN87_SERMA</name>
<feature type="transmembrane region" description="Helical" evidence="1">
    <location>
        <begin position="107"/>
        <end position="125"/>
    </location>
</feature>